<dbReference type="Proteomes" id="UP000234560">
    <property type="component" value="Chromosome"/>
</dbReference>
<protein>
    <submittedName>
        <fullName evidence="6">TetR family transcriptional regulator</fullName>
    </submittedName>
</protein>
<feature type="DNA-binding region" description="H-T-H motif" evidence="4">
    <location>
        <begin position="30"/>
        <end position="49"/>
    </location>
</feature>
<evidence type="ECO:0000259" key="5">
    <source>
        <dbReference type="PROSITE" id="PS50977"/>
    </source>
</evidence>
<dbReference type="GO" id="GO:0000976">
    <property type="term" value="F:transcription cis-regulatory region binding"/>
    <property type="evidence" value="ECO:0007669"/>
    <property type="project" value="TreeGrafter"/>
</dbReference>
<dbReference type="KEGG" id="cpyr:CYJ47_07365"/>
<dbReference type="PROSITE" id="PS50977">
    <property type="entry name" value="HTH_TETR_2"/>
    <property type="match status" value="1"/>
</dbReference>
<dbReference type="Gene3D" id="1.10.357.10">
    <property type="entry name" value="Tetracycline Repressor, domain 2"/>
    <property type="match status" value="1"/>
</dbReference>
<keyword evidence="3" id="KW-0804">Transcription</keyword>
<evidence type="ECO:0000256" key="1">
    <source>
        <dbReference type="ARBA" id="ARBA00023015"/>
    </source>
</evidence>
<accession>A0AAF1BQS9</accession>
<dbReference type="SUPFAM" id="SSF46689">
    <property type="entry name" value="Homeodomain-like"/>
    <property type="match status" value="1"/>
</dbReference>
<dbReference type="GO" id="GO:0003700">
    <property type="term" value="F:DNA-binding transcription factor activity"/>
    <property type="evidence" value="ECO:0007669"/>
    <property type="project" value="TreeGrafter"/>
</dbReference>
<reference evidence="6" key="1">
    <citation type="submission" date="2017-12" db="EMBL/GenBank/DDBJ databases">
        <authorList>
            <person name="Thomas-White K."/>
            <person name="Wolfe A.J."/>
        </authorList>
    </citation>
    <scope>NUCLEOTIDE SEQUENCE</scope>
    <source>
        <strain evidence="6">UMB0763</strain>
    </source>
</reference>
<keyword evidence="1" id="KW-0805">Transcription regulation</keyword>
<dbReference type="AlphaFoldDB" id="A0AAF1BQS9"/>
<keyword evidence="2 4" id="KW-0238">DNA-binding</keyword>
<dbReference type="RefSeq" id="WP_180805382.1">
    <property type="nucleotide sequence ID" value="NZ_CAMIHY010000010.1"/>
</dbReference>
<evidence type="ECO:0000256" key="2">
    <source>
        <dbReference type="ARBA" id="ARBA00023125"/>
    </source>
</evidence>
<evidence type="ECO:0000313" key="7">
    <source>
        <dbReference type="Proteomes" id="UP000234560"/>
    </source>
</evidence>
<dbReference type="InterPro" id="IPR001647">
    <property type="entry name" value="HTH_TetR"/>
</dbReference>
<name>A0AAF1BQS9_9CORY</name>
<feature type="domain" description="HTH tetR-type" evidence="5">
    <location>
        <begin position="8"/>
        <end position="67"/>
    </location>
</feature>
<dbReference type="PANTHER" id="PTHR30055">
    <property type="entry name" value="HTH-TYPE TRANSCRIPTIONAL REGULATOR RUTR"/>
    <property type="match status" value="1"/>
</dbReference>
<dbReference type="InterPro" id="IPR050109">
    <property type="entry name" value="HTH-type_TetR-like_transc_reg"/>
</dbReference>
<dbReference type="EMBL" id="CP136958">
    <property type="protein sequence ID" value="WOT01113.1"/>
    <property type="molecule type" value="Genomic_DNA"/>
</dbReference>
<organism evidence="6 7">
    <name type="scientific">Corynebacterium pyruviciproducens</name>
    <dbReference type="NCBI Taxonomy" id="598660"/>
    <lineage>
        <taxon>Bacteria</taxon>
        <taxon>Bacillati</taxon>
        <taxon>Actinomycetota</taxon>
        <taxon>Actinomycetes</taxon>
        <taxon>Mycobacteriales</taxon>
        <taxon>Corynebacteriaceae</taxon>
        <taxon>Corynebacterium</taxon>
    </lineage>
</organism>
<evidence type="ECO:0000256" key="4">
    <source>
        <dbReference type="PROSITE-ProRule" id="PRU00335"/>
    </source>
</evidence>
<dbReference type="Pfam" id="PF00440">
    <property type="entry name" value="TetR_N"/>
    <property type="match status" value="1"/>
</dbReference>
<evidence type="ECO:0000313" key="6">
    <source>
        <dbReference type="EMBL" id="WOT01113.1"/>
    </source>
</evidence>
<reference evidence="6" key="2">
    <citation type="submission" date="2023-10" db="EMBL/GenBank/DDBJ databases">
        <authorList>
            <person name="Choi B."/>
        </authorList>
    </citation>
    <scope>NUCLEOTIDE SEQUENCE</scope>
    <source>
        <strain evidence="6">UMB0763</strain>
    </source>
</reference>
<evidence type="ECO:0000256" key="3">
    <source>
        <dbReference type="ARBA" id="ARBA00023163"/>
    </source>
</evidence>
<dbReference type="PANTHER" id="PTHR30055:SF234">
    <property type="entry name" value="HTH-TYPE TRANSCRIPTIONAL REGULATOR BETI"/>
    <property type="match status" value="1"/>
</dbReference>
<gene>
    <name evidence="6" type="ORF">CYJ47_07365</name>
</gene>
<proteinExistence type="predicted"/>
<sequence>MTGPKRNSTRKDDIIEATKAVIIEHGVAGTTRRIADQAGCSLGSLTYYFDGLEGMLEAAFISYVEGYVKDFQDRFAGARTLDEVREALVALFMDHSNQSDGSCVLGSQNYKFRPIASNWIHSSRDVLRLFFDRTTTLLLDAMIEGLVTHRSLEQANHSESVVREGVVRLTPSESFLGPRRPLQ</sequence>
<dbReference type="InterPro" id="IPR009057">
    <property type="entry name" value="Homeodomain-like_sf"/>
</dbReference>